<reference evidence="1 2" key="1">
    <citation type="journal article" date="2015" name="Proc. Natl. Acad. Sci. U.S.A.">
        <title>The resurrection genome of Boea hygrometrica: A blueprint for survival of dehydration.</title>
        <authorList>
            <person name="Xiao L."/>
            <person name="Yang G."/>
            <person name="Zhang L."/>
            <person name="Yang X."/>
            <person name="Zhao S."/>
            <person name="Ji Z."/>
            <person name="Zhou Q."/>
            <person name="Hu M."/>
            <person name="Wang Y."/>
            <person name="Chen M."/>
            <person name="Xu Y."/>
            <person name="Jin H."/>
            <person name="Xiao X."/>
            <person name="Hu G."/>
            <person name="Bao F."/>
            <person name="Hu Y."/>
            <person name="Wan P."/>
            <person name="Li L."/>
            <person name="Deng X."/>
            <person name="Kuang T."/>
            <person name="Xiang C."/>
            <person name="Zhu J.K."/>
            <person name="Oliver M.J."/>
            <person name="He Y."/>
        </authorList>
    </citation>
    <scope>NUCLEOTIDE SEQUENCE [LARGE SCALE GENOMIC DNA]</scope>
    <source>
        <strain evidence="2">cv. XS01</strain>
    </source>
</reference>
<accession>A0A2Z7D773</accession>
<proteinExistence type="predicted"/>
<dbReference type="AlphaFoldDB" id="A0A2Z7D773"/>
<evidence type="ECO:0000313" key="1">
    <source>
        <dbReference type="EMBL" id="KZV55508.1"/>
    </source>
</evidence>
<evidence type="ECO:0000313" key="2">
    <source>
        <dbReference type="Proteomes" id="UP000250235"/>
    </source>
</evidence>
<gene>
    <name evidence="1" type="ORF">F511_34514</name>
</gene>
<protein>
    <submittedName>
        <fullName evidence="1">Uncharacterized protein</fullName>
    </submittedName>
</protein>
<sequence>MGKHIAEESGAQNIKDNVVQPSVPLHMRARQLEEDVEHLTTRVHVMELVLARFQQMNPQTFLGAEGGVVDEGWLEHVEGLFDIVNYNEERRLSLATF</sequence>
<dbReference type="Proteomes" id="UP000250235">
    <property type="component" value="Unassembled WGS sequence"/>
</dbReference>
<dbReference type="EMBL" id="KQ988517">
    <property type="protein sequence ID" value="KZV55508.1"/>
    <property type="molecule type" value="Genomic_DNA"/>
</dbReference>
<name>A0A2Z7D773_9LAMI</name>
<organism evidence="1 2">
    <name type="scientific">Dorcoceras hygrometricum</name>
    <dbReference type="NCBI Taxonomy" id="472368"/>
    <lineage>
        <taxon>Eukaryota</taxon>
        <taxon>Viridiplantae</taxon>
        <taxon>Streptophyta</taxon>
        <taxon>Embryophyta</taxon>
        <taxon>Tracheophyta</taxon>
        <taxon>Spermatophyta</taxon>
        <taxon>Magnoliopsida</taxon>
        <taxon>eudicotyledons</taxon>
        <taxon>Gunneridae</taxon>
        <taxon>Pentapetalae</taxon>
        <taxon>asterids</taxon>
        <taxon>lamiids</taxon>
        <taxon>Lamiales</taxon>
        <taxon>Gesneriaceae</taxon>
        <taxon>Didymocarpoideae</taxon>
        <taxon>Trichosporeae</taxon>
        <taxon>Loxocarpinae</taxon>
        <taxon>Dorcoceras</taxon>
    </lineage>
</organism>
<keyword evidence="2" id="KW-1185">Reference proteome</keyword>